<dbReference type="eggNOG" id="ENOG502QTUU">
    <property type="taxonomic scope" value="Eukaryota"/>
</dbReference>
<dbReference type="AlphaFoldDB" id="F7CZ01"/>
<evidence type="ECO:0000256" key="11">
    <source>
        <dbReference type="ARBA" id="ARBA00023228"/>
    </source>
</evidence>
<evidence type="ECO:0000256" key="2">
    <source>
        <dbReference type="ARBA" id="ARBA00004371"/>
    </source>
</evidence>
<dbReference type="InterPro" id="IPR017853">
    <property type="entry name" value="GH"/>
</dbReference>
<dbReference type="GO" id="GO:0005975">
    <property type="term" value="P:carbohydrate metabolic process"/>
    <property type="evidence" value="ECO:0007669"/>
    <property type="project" value="UniProtKB-UniRule"/>
</dbReference>
<dbReference type="Pfam" id="PF01630">
    <property type="entry name" value="Glyco_hydro_56"/>
    <property type="match status" value="1"/>
</dbReference>
<keyword evidence="12 17" id="KW-0326">Glycosidase</keyword>
<reference evidence="19 20" key="1">
    <citation type="journal article" date="2007" name="Nature">
        <title>Genome of the marsupial Monodelphis domestica reveals innovation in non-coding sequences.</title>
        <authorList>
            <person name="Mikkelsen T.S."/>
            <person name="Wakefield M.J."/>
            <person name="Aken B."/>
            <person name="Amemiya C.T."/>
            <person name="Chang J.L."/>
            <person name="Duke S."/>
            <person name="Garber M."/>
            <person name="Gentles A.J."/>
            <person name="Goodstadt L."/>
            <person name="Heger A."/>
            <person name="Jurka J."/>
            <person name="Kamal M."/>
            <person name="Mauceli E."/>
            <person name="Searle S.M."/>
            <person name="Sharpe T."/>
            <person name="Baker M.L."/>
            <person name="Batzer M.A."/>
            <person name="Benos P.V."/>
            <person name="Belov K."/>
            <person name="Clamp M."/>
            <person name="Cook A."/>
            <person name="Cuff J."/>
            <person name="Das R."/>
            <person name="Davidow L."/>
            <person name="Deakin J.E."/>
            <person name="Fazzari M.J."/>
            <person name="Glass J.L."/>
            <person name="Grabherr M."/>
            <person name="Greally J.M."/>
            <person name="Gu W."/>
            <person name="Hore T.A."/>
            <person name="Huttley G.A."/>
            <person name="Kleber M."/>
            <person name="Jirtle R.L."/>
            <person name="Koina E."/>
            <person name="Lee J.T."/>
            <person name="Mahony S."/>
            <person name="Marra M.A."/>
            <person name="Miller R.D."/>
            <person name="Nicholls R.D."/>
            <person name="Oda M."/>
            <person name="Papenfuss A.T."/>
            <person name="Parra Z.E."/>
            <person name="Pollock D.D."/>
            <person name="Ray D.A."/>
            <person name="Schein J.E."/>
            <person name="Speed T.P."/>
            <person name="Thompson K."/>
            <person name="VandeBerg J.L."/>
            <person name="Wade C.M."/>
            <person name="Walker J.A."/>
            <person name="Waters P.D."/>
            <person name="Webber C."/>
            <person name="Weidman J.R."/>
            <person name="Xie X."/>
            <person name="Zody M.C."/>
            <person name="Baldwin J."/>
            <person name="Abdouelleil A."/>
            <person name="Abdulkadir J."/>
            <person name="Abebe A."/>
            <person name="Abera B."/>
            <person name="Abreu J."/>
            <person name="Acer S.C."/>
            <person name="Aftuck L."/>
            <person name="Alexander A."/>
            <person name="An P."/>
            <person name="Anderson E."/>
            <person name="Anderson S."/>
            <person name="Arachi H."/>
            <person name="Azer M."/>
            <person name="Bachantsang P."/>
            <person name="Barry A."/>
            <person name="Bayul T."/>
            <person name="Berlin A."/>
            <person name="Bessette D."/>
            <person name="Bloom T."/>
            <person name="Bloom T."/>
            <person name="Boguslavskiy L."/>
            <person name="Bonnet C."/>
            <person name="Boukhgalter B."/>
            <person name="Bourzgui I."/>
            <person name="Brown A."/>
            <person name="Cahill P."/>
            <person name="Channer S."/>
            <person name="Cheshatsang Y."/>
            <person name="Chuda L."/>
            <person name="Citroen M."/>
            <person name="Collymore A."/>
            <person name="Cooke P."/>
            <person name="Costello M."/>
            <person name="D'Aco K."/>
            <person name="Daza R."/>
            <person name="De Haan G."/>
            <person name="DeGray S."/>
            <person name="DeMaso C."/>
            <person name="Dhargay N."/>
            <person name="Dooley K."/>
            <person name="Dooley E."/>
            <person name="Doricent M."/>
            <person name="Dorje P."/>
            <person name="Dorjee K."/>
            <person name="Dupes A."/>
            <person name="Elong R."/>
            <person name="Falk J."/>
            <person name="Farina A."/>
            <person name="Faro S."/>
            <person name="Ferguson D."/>
            <person name="Fisher S."/>
            <person name="Foley C.D."/>
            <person name="Franke A."/>
            <person name="Friedrich D."/>
            <person name="Gadbois L."/>
            <person name="Gearin G."/>
            <person name="Gearin C.R."/>
            <person name="Giannoukos G."/>
            <person name="Goode T."/>
            <person name="Graham J."/>
            <person name="Grandbois E."/>
            <person name="Grewal S."/>
            <person name="Gyaltsen K."/>
            <person name="Hafez N."/>
            <person name="Hagos B."/>
            <person name="Hall J."/>
            <person name="Henson C."/>
            <person name="Hollinger A."/>
            <person name="Honan T."/>
            <person name="Huard M.D."/>
            <person name="Hughes L."/>
            <person name="Hurhula B."/>
            <person name="Husby M.E."/>
            <person name="Kamat A."/>
            <person name="Kanga B."/>
            <person name="Kashin S."/>
            <person name="Khazanovich D."/>
            <person name="Kisner P."/>
            <person name="Lance K."/>
            <person name="Lara M."/>
            <person name="Lee W."/>
            <person name="Lennon N."/>
            <person name="Letendre F."/>
            <person name="LeVine R."/>
            <person name="Lipovsky A."/>
            <person name="Liu X."/>
            <person name="Liu J."/>
            <person name="Liu S."/>
            <person name="Lokyitsang T."/>
            <person name="Lokyitsang Y."/>
            <person name="Lubonja R."/>
            <person name="Lui A."/>
            <person name="MacDonald P."/>
            <person name="Magnisalis V."/>
            <person name="Maru K."/>
            <person name="Matthews C."/>
            <person name="McCusker W."/>
            <person name="McDonough S."/>
            <person name="Mehta T."/>
            <person name="Meldrim J."/>
            <person name="Meneus L."/>
            <person name="Mihai O."/>
            <person name="Mihalev A."/>
            <person name="Mihova T."/>
            <person name="Mittelman R."/>
            <person name="Mlenga V."/>
            <person name="Montmayeur A."/>
            <person name="Mulrain L."/>
            <person name="Navidi A."/>
            <person name="Naylor J."/>
            <person name="Negash T."/>
            <person name="Nguyen T."/>
            <person name="Nguyen N."/>
            <person name="Nicol R."/>
            <person name="Norbu C."/>
            <person name="Norbu N."/>
            <person name="Novod N."/>
            <person name="O'Neill B."/>
            <person name="Osman S."/>
            <person name="Markiewicz E."/>
            <person name="Oyono O.L."/>
            <person name="Patti C."/>
            <person name="Phunkhang P."/>
            <person name="Pierre F."/>
            <person name="Priest M."/>
            <person name="Raghuraman S."/>
            <person name="Rege F."/>
            <person name="Reyes R."/>
            <person name="Rise C."/>
            <person name="Rogov P."/>
            <person name="Ross K."/>
            <person name="Ryan E."/>
            <person name="Settipalli S."/>
            <person name="Shea T."/>
            <person name="Sherpa N."/>
            <person name="Shi L."/>
            <person name="Shih D."/>
            <person name="Sparrow T."/>
            <person name="Spaulding J."/>
            <person name="Stalker J."/>
            <person name="Stange-Thomann N."/>
            <person name="Stavropoulos S."/>
            <person name="Stone C."/>
            <person name="Strader C."/>
            <person name="Tesfaye S."/>
            <person name="Thomson T."/>
            <person name="Thoulutsang Y."/>
            <person name="Thoulutsang D."/>
            <person name="Topham K."/>
            <person name="Topping I."/>
            <person name="Tsamla T."/>
            <person name="Vassiliev H."/>
            <person name="Vo A."/>
            <person name="Wangchuk T."/>
            <person name="Wangdi T."/>
            <person name="Weiand M."/>
            <person name="Wilkinson J."/>
            <person name="Wilson A."/>
            <person name="Yadav S."/>
            <person name="Young G."/>
            <person name="Yu Q."/>
            <person name="Zembek L."/>
            <person name="Zhong D."/>
            <person name="Zimmer A."/>
            <person name="Zwirko Z."/>
            <person name="Jaffe D.B."/>
            <person name="Alvarez P."/>
            <person name="Brockman W."/>
            <person name="Butler J."/>
            <person name="Chin C."/>
            <person name="Gnerre S."/>
            <person name="MacCallum I."/>
            <person name="Graves J.A."/>
            <person name="Ponting C.P."/>
            <person name="Breen M."/>
            <person name="Samollow P.B."/>
            <person name="Lander E.S."/>
            <person name="Lindblad-Toh K."/>
        </authorList>
    </citation>
    <scope>NUCLEOTIDE SEQUENCE [LARGE SCALE GENOMIC DNA]</scope>
</reference>
<feature type="disulfide bond" evidence="16">
    <location>
        <begin position="360"/>
        <end position="371"/>
    </location>
</feature>
<dbReference type="Ensembl" id="ENSMODT00000015503.3">
    <property type="protein sequence ID" value="ENSMODP00000015219.2"/>
    <property type="gene ID" value="ENSMODG00000012146.4"/>
</dbReference>
<dbReference type="InterPro" id="IPR013785">
    <property type="entry name" value="Aldolase_TIM"/>
</dbReference>
<dbReference type="PANTHER" id="PTHR11769:SF23">
    <property type="entry name" value="HYALURONIDASE-1"/>
    <property type="match status" value="1"/>
</dbReference>
<evidence type="ECO:0000256" key="13">
    <source>
        <dbReference type="PIRNR" id="PIRNR038193"/>
    </source>
</evidence>
<protein>
    <recommendedName>
        <fullName evidence="17">Hyaluronidase</fullName>
        <ecNumber evidence="17">3.2.1.35</ecNumber>
    </recommendedName>
</protein>
<feature type="signal peptide" evidence="18">
    <location>
        <begin position="1"/>
        <end position="23"/>
    </location>
</feature>
<feature type="disulfide bond" evidence="16">
    <location>
        <begin position="365"/>
        <end position="419"/>
    </location>
</feature>
<dbReference type="InParanoid" id="F7CZ01"/>
<dbReference type="SUPFAM" id="SSF51445">
    <property type="entry name" value="(Trans)glycosidases"/>
    <property type="match status" value="1"/>
</dbReference>
<evidence type="ECO:0000256" key="14">
    <source>
        <dbReference type="PIRSR" id="PIRSR038193-1"/>
    </source>
</evidence>
<dbReference type="GO" id="GO:0031410">
    <property type="term" value="C:cytoplasmic vesicle"/>
    <property type="evidence" value="ECO:0000318"/>
    <property type="project" value="GO_Central"/>
</dbReference>
<evidence type="ECO:0000256" key="4">
    <source>
        <dbReference type="ARBA" id="ARBA00008871"/>
    </source>
</evidence>
<evidence type="ECO:0000256" key="7">
    <source>
        <dbReference type="ARBA" id="ARBA00022729"/>
    </source>
</evidence>
<keyword evidence="11" id="KW-0458">Lysosome</keyword>
<evidence type="ECO:0000256" key="10">
    <source>
        <dbReference type="ARBA" id="ARBA00023180"/>
    </source>
</evidence>
<comment type="catalytic activity">
    <reaction evidence="1 17">
        <text>Random hydrolysis of (1-&gt;4)-linkages between N-acetyl-beta-D-glucosamine and D-glucuronate residues in hyaluronate.</text>
        <dbReference type="EC" id="3.2.1.35"/>
    </reaction>
</comment>
<feature type="disulfide bond" evidence="16">
    <location>
        <begin position="209"/>
        <end position="223"/>
    </location>
</feature>
<evidence type="ECO:0000256" key="9">
    <source>
        <dbReference type="ARBA" id="ARBA00023157"/>
    </source>
</evidence>
<evidence type="ECO:0000256" key="5">
    <source>
        <dbReference type="ARBA" id="ARBA00022525"/>
    </source>
</evidence>
<evidence type="ECO:0000256" key="6">
    <source>
        <dbReference type="ARBA" id="ARBA00022536"/>
    </source>
</evidence>
<reference evidence="19" key="2">
    <citation type="submission" date="2025-08" db="UniProtKB">
        <authorList>
            <consortium name="Ensembl"/>
        </authorList>
    </citation>
    <scope>IDENTIFICATION</scope>
</reference>
<evidence type="ECO:0000256" key="12">
    <source>
        <dbReference type="ARBA" id="ARBA00023295"/>
    </source>
</evidence>
<dbReference type="HOGENOM" id="CLU_036366_0_0_1"/>
<dbReference type="GeneTree" id="ENSGT01020000230364"/>
<evidence type="ECO:0000256" key="15">
    <source>
        <dbReference type="PIRSR" id="PIRSR038193-2"/>
    </source>
</evidence>
<accession>F7CZ01</accession>
<comment type="similarity">
    <text evidence="4 13 17">Belongs to the glycosyl hydrolase 56 family.</text>
</comment>
<keyword evidence="8 17" id="KW-0378">Hydrolase</keyword>
<dbReference type="FunCoup" id="F7CZ01">
    <property type="interactions" value="19"/>
</dbReference>
<evidence type="ECO:0000256" key="1">
    <source>
        <dbReference type="ARBA" id="ARBA00000251"/>
    </source>
</evidence>
<dbReference type="PANTHER" id="PTHR11769">
    <property type="entry name" value="HYALURONIDASE"/>
    <property type="match status" value="1"/>
</dbReference>
<dbReference type="GO" id="GO:0005764">
    <property type="term" value="C:lysosome"/>
    <property type="evidence" value="ECO:0007669"/>
    <property type="project" value="UniProtKB-SubCell"/>
</dbReference>
<feature type="active site" description="Proton donor" evidence="14">
    <location>
        <position position="133"/>
    </location>
</feature>
<dbReference type="PRINTS" id="PR00846">
    <property type="entry name" value="GLHYDRLASE56"/>
</dbReference>
<dbReference type="GO" id="GO:0005576">
    <property type="term" value="C:extracellular region"/>
    <property type="evidence" value="ECO:0007669"/>
    <property type="project" value="UniProtKB-SubCell"/>
</dbReference>
<dbReference type="PIRSF" id="PIRSF038193">
    <property type="entry name" value="Hyaluronidase"/>
    <property type="match status" value="1"/>
</dbReference>
<dbReference type="InterPro" id="IPR018155">
    <property type="entry name" value="Hyaluronidase"/>
</dbReference>
<dbReference type="OMA" id="FPSIYMD"/>
<sequence>MASGDFKPSICVLLLILVDLTQGSGGPVLPNIPFVVVWNANTYLCEENFQVNISLDAFHVVANPSQAFRGPNMTIFYRPNLGIYPWYTEAEQPINGGLPQNASLQDHLAKSSKDILATLPESDFHGIVVIDWEEWRPIWKTNWDTKKIYKHQSLALVREEHPEWSPSQVKETAKKQFEEAAKEWMVETLNLGKLLQPRGLWGYYGFPDCYNYNFQKPNYTGECLPEIRHLNDKLSWMWEQSRALYPSIYLHLELEETGKSLLYVRSRLQEAFRVAQKTQNPGPSILPYGQIFYALTDSFLPLEELENTIGESAAQGTDGIVMWLSESHELSKESCQDIKDYVDTILGPFVLNVTSSAYICSEALCSGHGRCARRQHYPHAFLFLEDSFSIYRQPGSGHLRLQGFLEEKSLEKMKTQFECRCYTGWTGKHCAHLKSQ</sequence>
<evidence type="ECO:0000256" key="3">
    <source>
        <dbReference type="ARBA" id="ARBA00004613"/>
    </source>
</evidence>
<name>F7CZ01_MONDO</name>
<dbReference type="KEGG" id="mdo:100028614"/>
<reference evidence="19" key="3">
    <citation type="submission" date="2025-09" db="UniProtKB">
        <authorList>
            <consortium name="Ensembl"/>
        </authorList>
    </citation>
    <scope>IDENTIFICATION</scope>
</reference>
<dbReference type="Proteomes" id="UP000002280">
    <property type="component" value="Chromosome 6"/>
</dbReference>
<dbReference type="FunFam" id="3.20.20.70:FF:000065">
    <property type="entry name" value="Hyaluronidase"/>
    <property type="match status" value="1"/>
</dbReference>
<evidence type="ECO:0000256" key="8">
    <source>
        <dbReference type="ARBA" id="ARBA00022801"/>
    </source>
</evidence>
<proteinExistence type="inferred from homology"/>
<evidence type="ECO:0000256" key="16">
    <source>
        <dbReference type="PIRSR" id="PIRSR038193-3"/>
    </source>
</evidence>
<evidence type="ECO:0000313" key="19">
    <source>
        <dbReference type="Ensembl" id="ENSMODP00000015219.2"/>
    </source>
</evidence>
<feature type="disulfide bond" evidence="16">
    <location>
        <begin position="421"/>
        <end position="430"/>
    </location>
</feature>
<keyword evidence="9 16" id="KW-1015">Disulfide bond</keyword>
<dbReference type="GO" id="GO:0004415">
    <property type="term" value="F:hyalurononglucosaminidase activity"/>
    <property type="evidence" value="ECO:0007669"/>
    <property type="project" value="UniProtKB-UniRule"/>
</dbReference>
<feature type="chain" id="PRO_5003355782" description="Hyaluronidase" evidence="18">
    <location>
        <begin position="24"/>
        <end position="436"/>
    </location>
</feature>
<dbReference type="EC" id="3.2.1.35" evidence="17"/>
<dbReference type="GlyCosmos" id="F7CZ01">
    <property type="glycosylation" value="1 site, No reported glycans"/>
</dbReference>
<keyword evidence="20" id="KW-1185">Reference proteome</keyword>
<feature type="disulfide bond" evidence="16">
    <location>
        <begin position="45"/>
        <end position="335"/>
    </location>
</feature>
<evidence type="ECO:0000256" key="17">
    <source>
        <dbReference type="RuleBase" id="RU610713"/>
    </source>
</evidence>
<evidence type="ECO:0000256" key="18">
    <source>
        <dbReference type="SAM" id="SignalP"/>
    </source>
</evidence>
<feature type="glycosylation site" description="N-linked (GlcNAc...) asparagine" evidence="15">
    <location>
        <position position="352"/>
    </location>
</feature>
<keyword evidence="5" id="KW-0964">Secreted</keyword>
<dbReference type="Gene3D" id="3.20.20.70">
    <property type="entry name" value="Aldolase class I"/>
    <property type="match status" value="1"/>
</dbReference>
<dbReference type="GO" id="GO:0030214">
    <property type="term" value="P:hyaluronan catabolic process"/>
    <property type="evidence" value="ECO:0000318"/>
    <property type="project" value="GO_Central"/>
</dbReference>
<keyword evidence="6" id="KW-0245">EGF-like domain</keyword>
<dbReference type="STRING" id="13616.ENSMODP00000015219"/>
<keyword evidence="10" id="KW-0325">Glycoprotein</keyword>
<evidence type="ECO:0000313" key="20">
    <source>
        <dbReference type="Proteomes" id="UP000002280"/>
    </source>
</evidence>
<organism evidence="19 20">
    <name type="scientific">Monodelphis domestica</name>
    <name type="common">Gray short-tailed opossum</name>
    <dbReference type="NCBI Taxonomy" id="13616"/>
    <lineage>
        <taxon>Eukaryota</taxon>
        <taxon>Metazoa</taxon>
        <taxon>Chordata</taxon>
        <taxon>Craniata</taxon>
        <taxon>Vertebrata</taxon>
        <taxon>Euteleostomi</taxon>
        <taxon>Mammalia</taxon>
        <taxon>Metatheria</taxon>
        <taxon>Didelphimorphia</taxon>
        <taxon>Didelphidae</taxon>
        <taxon>Monodelphis</taxon>
    </lineage>
</organism>
<comment type="subcellular location">
    <subcellularLocation>
        <location evidence="2">Lysosome</location>
    </subcellularLocation>
    <subcellularLocation>
        <location evidence="3">Secreted</location>
    </subcellularLocation>
</comment>
<keyword evidence="7 18" id="KW-0732">Signal</keyword>
<dbReference type="Bgee" id="ENSMODG00000012146">
    <property type="expression patterns" value="Expressed in liver and 15 other cell types or tissues"/>
</dbReference>